<sequence>MLATLPKCFFGYDKKPEEQRNEALGQSVVSPSDKRSSDTVLSQCAYEVSCRVRA</sequence>
<keyword evidence="3" id="KW-1185">Reference proteome</keyword>
<evidence type="ECO:0000313" key="2">
    <source>
        <dbReference type="EMBL" id="GGG17971.1"/>
    </source>
</evidence>
<dbReference type="EMBL" id="BMIW01000050">
    <property type="protein sequence ID" value="GGG17971.1"/>
    <property type="molecule type" value="Genomic_DNA"/>
</dbReference>
<name>A0ABQ1W802_9BACL</name>
<evidence type="ECO:0000313" key="3">
    <source>
        <dbReference type="Proteomes" id="UP000608420"/>
    </source>
</evidence>
<reference evidence="3" key="1">
    <citation type="journal article" date="2019" name="Int. J. Syst. Evol. Microbiol.">
        <title>The Global Catalogue of Microorganisms (GCM) 10K type strain sequencing project: providing services to taxonomists for standard genome sequencing and annotation.</title>
        <authorList>
            <consortium name="The Broad Institute Genomics Platform"/>
            <consortium name="The Broad Institute Genome Sequencing Center for Infectious Disease"/>
            <person name="Wu L."/>
            <person name="Ma J."/>
        </authorList>
    </citation>
    <scope>NUCLEOTIDE SEQUENCE [LARGE SCALE GENOMIC DNA]</scope>
    <source>
        <strain evidence="3">CGMCC 1.15420</strain>
    </source>
</reference>
<evidence type="ECO:0000256" key="1">
    <source>
        <dbReference type="SAM" id="MobiDB-lite"/>
    </source>
</evidence>
<organism evidence="2 3">
    <name type="scientific">Paenibacillus aceti</name>
    <dbReference type="NCBI Taxonomy" id="1820010"/>
    <lineage>
        <taxon>Bacteria</taxon>
        <taxon>Bacillati</taxon>
        <taxon>Bacillota</taxon>
        <taxon>Bacilli</taxon>
        <taxon>Bacillales</taxon>
        <taxon>Paenibacillaceae</taxon>
        <taxon>Paenibacillus</taxon>
    </lineage>
</organism>
<comment type="caution">
    <text evidence="2">The sequence shown here is derived from an EMBL/GenBank/DDBJ whole genome shotgun (WGS) entry which is preliminary data.</text>
</comment>
<protein>
    <submittedName>
        <fullName evidence="2">Uncharacterized protein</fullName>
    </submittedName>
</protein>
<proteinExistence type="predicted"/>
<gene>
    <name evidence="2" type="ORF">GCM10010913_45110</name>
</gene>
<feature type="region of interest" description="Disordered" evidence="1">
    <location>
        <begin position="18"/>
        <end position="37"/>
    </location>
</feature>
<accession>A0ABQ1W802</accession>
<dbReference type="Proteomes" id="UP000608420">
    <property type="component" value="Unassembled WGS sequence"/>
</dbReference>